<evidence type="ECO:0000256" key="7">
    <source>
        <dbReference type="ARBA" id="ARBA00022786"/>
    </source>
</evidence>
<dbReference type="GO" id="GO:0008270">
    <property type="term" value="F:zinc ion binding"/>
    <property type="evidence" value="ECO:0007669"/>
    <property type="project" value="UniProtKB-KW"/>
</dbReference>
<dbReference type="RefSeq" id="WP_012472559.1">
    <property type="nucleotide sequence ID" value="NC_010830.1"/>
</dbReference>
<dbReference type="SMART" id="SM00504">
    <property type="entry name" value="Ubox"/>
    <property type="match status" value="1"/>
</dbReference>
<feature type="coiled-coil region" evidence="9">
    <location>
        <begin position="541"/>
        <end position="625"/>
    </location>
</feature>
<reference evidence="12 13" key="1">
    <citation type="journal article" date="2010" name="J. Bacteriol.">
        <title>The genome of the amoeba symbiont 'Candidatus Amoebophilus asiaticus' reveals common mechanisms for host cell interaction among amoeba-associated bacteria.</title>
        <authorList>
            <person name="Schmitz-Esser S."/>
            <person name="Tischler P."/>
            <person name="Arnold R."/>
            <person name="Montanaro J."/>
            <person name="Wagner M."/>
            <person name="Rattei T."/>
            <person name="Horn M."/>
        </authorList>
    </citation>
    <scope>NUCLEOTIDE SEQUENCE [LARGE SCALE GENOMIC DNA]</scope>
    <source>
        <strain evidence="12 13">5a2</strain>
    </source>
</reference>
<dbReference type="Pfam" id="PF01926">
    <property type="entry name" value="MMR_HSR1"/>
    <property type="match status" value="1"/>
</dbReference>
<dbReference type="InterPro" id="IPR001841">
    <property type="entry name" value="Znf_RING"/>
</dbReference>
<dbReference type="InterPro" id="IPR003613">
    <property type="entry name" value="Ubox_domain"/>
</dbReference>
<dbReference type="Proteomes" id="UP000001227">
    <property type="component" value="Chromosome"/>
</dbReference>
<evidence type="ECO:0000256" key="8">
    <source>
        <dbReference type="ARBA" id="ARBA00022833"/>
    </source>
</evidence>
<evidence type="ECO:0000256" key="9">
    <source>
        <dbReference type="SAM" id="Coils"/>
    </source>
</evidence>
<keyword evidence="6" id="KW-0863">Zinc-finger</keyword>
<dbReference type="eggNOG" id="COG0699">
    <property type="taxonomic scope" value="Bacteria"/>
</dbReference>
<dbReference type="GO" id="GO:0051087">
    <property type="term" value="F:protein-folding chaperone binding"/>
    <property type="evidence" value="ECO:0007669"/>
    <property type="project" value="TreeGrafter"/>
</dbReference>
<dbReference type="EMBL" id="CP001102">
    <property type="protein sequence ID" value="ACE05799.1"/>
    <property type="molecule type" value="Genomic_DNA"/>
</dbReference>
<evidence type="ECO:0000313" key="13">
    <source>
        <dbReference type="Proteomes" id="UP000001227"/>
    </source>
</evidence>
<dbReference type="Pfam" id="PF04564">
    <property type="entry name" value="U-box"/>
    <property type="match status" value="1"/>
</dbReference>
<evidence type="ECO:0000259" key="10">
    <source>
        <dbReference type="PROSITE" id="PS50089"/>
    </source>
</evidence>
<dbReference type="InterPro" id="IPR027417">
    <property type="entry name" value="P-loop_NTPase"/>
</dbReference>
<dbReference type="InterPro" id="IPR006073">
    <property type="entry name" value="GTP-bd"/>
</dbReference>
<dbReference type="InterPro" id="IPR004181">
    <property type="entry name" value="Znf_MIZ"/>
</dbReference>
<dbReference type="KEGG" id="aas:Aasi_0377"/>
<organism evidence="12 13">
    <name type="scientific">Amoebophilus asiaticus (strain 5a2)</name>
    <dbReference type="NCBI Taxonomy" id="452471"/>
    <lineage>
        <taxon>Bacteria</taxon>
        <taxon>Pseudomonadati</taxon>
        <taxon>Bacteroidota</taxon>
        <taxon>Cytophagia</taxon>
        <taxon>Cytophagales</taxon>
        <taxon>Amoebophilaceae</taxon>
        <taxon>Candidatus Amoebophilus</taxon>
    </lineage>
</organism>
<dbReference type="EC" id="2.3.2.27" evidence="2"/>
<evidence type="ECO:0000256" key="5">
    <source>
        <dbReference type="ARBA" id="ARBA00022737"/>
    </source>
</evidence>
<keyword evidence="5" id="KW-0677">Repeat</keyword>
<dbReference type="GO" id="GO:0005525">
    <property type="term" value="F:GTP binding"/>
    <property type="evidence" value="ECO:0007669"/>
    <property type="project" value="InterPro"/>
</dbReference>
<evidence type="ECO:0000256" key="6">
    <source>
        <dbReference type="ARBA" id="ARBA00022771"/>
    </source>
</evidence>
<proteinExistence type="predicted"/>
<dbReference type="GO" id="GO:0045862">
    <property type="term" value="P:positive regulation of proteolysis"/>
    <property type="evidence" value="ECO:0007669"/>
    <property type="project" value="TreeGrafter"/>
</dbReference>
<gene>
    <name evidence="12" type="ordered locus">Aasi_0377</name>
</gene>
<evidence type="ECO:0000256" key="2">
    <source>
        <dbReference type="ARBA" id="ARBA00012483"/>
    </source>
</evidence>
<dbReference type="PROSITE" id="PS51698">
    <property type="entry name" value="U_BOX"/>
    <property type="match status" value="1"/>
</dbReference>
<keyword evidence="9" id="KW-0175">Coiled coil</keyword>
<keyword evidence="13" id="KW-1185">Reference proteome</keyword>
<evidence type="ECO:0000259" key="11">
    <source>
        <dbReference type="PROSITE" id="PS51698"/>
    </source>
</evidence>
<dbReference type="Gene3D" id="3.40.50.300">
    <property type="entry name" value="P-loop containing nucleotide triphosphate hydrolases"/>
    <property type="match status" value="1"/>
</dbReference>
<keyword evidence="3" id="KW-0808">Transferase</keyword>
<dbReference type="SUPFAM" id="SSF57850">
    <property type="entry name" value="RING/U-box"/>
    <property type="match status" value="1"/>
</dbReference>
<evidence type="ECO:0000256" key="1">
    <source>
        <dbReference type="ARBA" id="ARBA00000900"/>
    </source>
</evidence>
<feature type="coiled-coil region" evidence="9">
    <location>
        <begin position="719"/>
        <end position="799"/>
    </location>
</feature>
<dbReference type="GO" id="GO:0061630">
    <property type="term" value="F:ubiquitin protein ligase activity"/>
    <property type="evidence" value="ECO:0007669"/>
    <property type="project" value="UniProtKB-EC"/>
</dbReference>
<dbReference type="GO" id="GO:0006515">
    <property type="term" value="P:protein quality control for misfolded or incompletely synthesized proteins"/>
    <property type="evidence" value="ECO:0007669"/>
    <property type="project" value="TreeGrafter"/>
</dbReference>
<dbReference type="PANTHER" id="PTHR46803:SF2">
    <property type="entry name" value="E3 UBIQUITIN-PROTEIN LIGASE CHIP"/>
    <property type="match status" value="1"/>
</dbReference>
<protein>
    <recommendedName>
        <fullName evidence="2">RING-type E3 ubiquitin transferase</fullName>
        <ecNumber evidence="2">2.3.2.27</ecNumber>
    </recommendedName>
</protein>
<name>B3ERE7_AMOA5</name>
<dbReference type="GO" id="GO:0000209">
    <property type="term" value="P:protein polyubiquitination"/>
    <property type="evidence" value="ECO:0007669"/>
    <property type="project" value="TreeGrafter"/>
</dbReference>
<dbReference type="PROSITE" id="PS50089">
    <property type="entry name" value="ZF_RING_2"/>
    <property type="match status" value="1"/>
</dbReference>
<feature type="domain" description="U-box" evidence="11">
    <location>
        <begin position="861"/>
        <end position="934"/>
    </location>
</feature>
<evidence type="ECO:0000256" key="4">
    <source>
        <dbReference type="ARBA" id="ARBA00022723"/>
    </source>
</evidence>
<dbReference type="AlphaFoldDB" id="B3ERE7"/>
<feature type="domain" description="RING-type" evidence="10">
    <location>
        <begin position="868"/>
        <end position="906"/>
    </location>
</feature>
<dbReference type="GO" id="GO:0071218">
    <property type="term" value="P:cellular response to misfolded protein"/>
    <property type="evidence" value="ECO:0007669"/>
    <property type="project" value="TreeGrafter"/>
</dbReference>
<dbReference type="PANTHER" id="PTHR46803">
    <property type="entry name" value="E3 UBIQUITIN-PROTEIN LIGASE CHIP"/>
    <property type="match status" value="1"/>
</dbReference>
<dbReference type="CDD" id="cd00882">
    <property type="entry name" value="Ras_like_GTPase"/>
    <property type="match status" value="1"/>
</dbReference>
<dbReference type="HOGENOM" id="CLU_313242_0_0_10"/>
<comment type="catalytic activity">
    <reaction evidence="1">
        <text>S-ubiquitinyl-[E2 ubiquitin-conjugating enzyme]-L-cysteine + [acceptor protein]-L-lysine = [E2 ubiquitin-conjugating enzyme]-L-cysteine + N(6)-ubiquitinyl-[acceptor protein]-L-lysine.</text>
        <dbReference type="EC" id="2.3.2.27"/>
    </reaction>
</comment>
<dbReference type="InterPro" id="IPR013083">
    <property type="entry name" value="Znf_RING/FYVE/PHD"/>
</dbReference>
<dbReference type="GO" id="GO:0005737">
    <property type="term" value="C:cytoplasm"/>
    <property type="evidence" value="ECO:0007669"/>
    <property type="project" value="TreeGrafter"/>
</dbReference>
<dbReference type="GO" id="GO:0043161">
    <property type="term" value="P:proteasome-mediated ubiquitin-dependent protein catabolic process"/>
    <property type="evidence" value="ECO:0007669"/>
    <property type="project" value="TreeGrafter"/>
</dbReference>
<keyword evidence="7" id="KW-0833">Ubl conjugation pathway</keyword>
<dbReference type="SUPFAM" id="SSF52540">
    <property type="entry name" value="P-loop containing nucleoside triphosphate hydrolases"/>
    <property type="match status" value="1"/>
</dbReference>
<evidence type="ECO:0000313" key="12">
    <source>
        <dbReference type="EMBL" id="ACE05799.1"/>
    </source>
</evidence>
<sequence>MYVNNNKKLVAQLLLAAFILESCHSNIPVITEPKTRTKTKSLILSHSPAPILLYTSTKVIDDKNGGTNQDLYMPMQPTAQQAYAQPLNTSNTNRATNLEKVTSNTLEHWQILPIKQKAPDTRRVNNSRQLNANHTMISRLINQVCIANGGYQVAFQKKENSRLQAIVEDKYTTGSTRQILPVYIQPGINYSEIAIKNPIWQKLCIHIIKGCVYVGHIGLLGGDEDKISHTKKESEHKIEQIQAFIGEAAKNAEKAKSKDIVLVLGNTGVGKSTAVNYLLGTKIKFDTNDEGDRIAVTRNPQEERAKIGRNNFESETFFPDVYYNSAAASYVYCDTPGFNDTRTEEEQLNATIATQLIISCAEAVRAIIVVIDIQDLTTGKGKGMRELSLTLSRLLKSDIAPNSILFVFNDKNGSEINLDNIHKKIESLKKTEIAKLEKLQKSIETGGKAMLKEYKRLQQTLPLLEILSSSKDNTFKINLFDDFKSKQCIEKLIQNTQSTPKDKFNFSDYDEVRAKFNKQLAGVLDNITCKLCEFVNAHKDIDLLNNTMESCNERIVFYKDQLRPLNLQQKIQEEGQIPILEKKIKNYEENIEVLTRKRQPPRVKVNSLENEKADLEKDREILYKETRIIYCNEFVYNGPPFTRVKILEGKIPGTGLPAFEPRLRSEFIDKKNGIYRANLAIFSPYAHPGIRKMESYFAGTHKVLIYIQARNHPDNRARIQQIERILAEEGEKIAAFNREIMDLESSRDITLKLLETYKSNIQKQKKQLEDKRKSLEVNLGRIQRENQKAIAQKDKQEKIRQEAEKYLTERGTTIAAIYNLIAHGITSNEVNEIEKFKEYYQHYQSILDQGPNYIASLHKIDYPDHLICPLTQELFLDPVVTPCGHSFSHQELLKWLNTQKSCPNCREPVNPKRLCPNVSLRQVIEKLLSSREDKN</sequence>
<evidence type="ECO:0000256" key="3">
    <source>
        <dbReference type="ARBA" id="ARBA00022679"/>
    </source>
</evidence>
<dbReference type="CDD" id="cd16651">
    <property type="entry name" value="SPL-RING_NSE2"/>
    <property type="match status" value="1"/>
</dbReference>
<dbReference type="STRING" id="452471.Aasi_0377"/>
<accession>B3ERE7</accession>
<keyword evidence="8" id="KW-0862">Zinc</keyword>
<dbReference type="OrthoDB" id="1096670at2"/>
<dbReference type="Gene3D" id="3.30.40.10">
    <property type="entry name" value="Zinc/RING finger domain, C3HC4 (zinc finger)"/>
    <property type="match status" value="1"/>
</dbReference>
<keyword evidence="4" id="KW-0479">Metal-binding</keyword>